<evidence type="ECO:0000259" key="1">
    <source>
        <dbReference type="PROSITE" id="PS50181"/>
    </source>
</evidence>
<keyword evidence="3" id="KW-1185">Reference proteome</keyword>
<protein>
    <recommendedName>
        <fullName evidence="1">F-box domain-containing protein</fullName>
    </recommendedName>
</protein>
<dbReference type="Proteomes" id="UP000736672">
    <property type="component" value="Unassembled WGS sequence"/>
</dbReference>
<dbReference type="OrthoDB" id="2571985at2759"/>
<feature type="domain" description="F-box" evidence="1">
    <location>
        <begin position="224"/>
        <end position="271"/>
    </location>
</feature>
<dbReference type="InterPro" id="IPR036047">
    <property type="entry name" value="F-box-like_dom_sf"/>
</dbReference>
<proteinExistence type="predicted"/>
<accession>A0A9P9H2F0</accession>
<organism evidence="2 3">
    <name type="scientific">Fusarium solani</name>
    <name type="common">Filamentous fungus</name>
    <dbReference type="NCBI Taxonomy" id="169388"/>
    <lineage>
        <taxon>Eukaryota</taxon>
        <taxon>Fungi</taxon>
        <taxon>Dikarya</taxon>
        <taxon>Ascomycota</taxon>
        <taxon>Pezizomycotina</taxon>
        <taxon>Sordariomycetes</taxon>
        <taxon>Hypocreomycetidae</taxon>
        <taxon>Hypocreales</taxon>
        <taxon>Nectriaceae</taxon>
        <taxon>Fusarium</taxon>
        <taxon>Fusarium solani species complex</taxon>
    </lineage>
</organism>
<dbReference type="EMBL" id="JAGTJS010000013">
    <property type="protein sequence ID" value="KAH7249242.1"/>
    <property type="molecule type" value="Genomic_DNA"/>
</dbReference>
<comment type="caution">
    <text evidence="2">The sequence shown here is derived from an EMBL/GenBank/DDBJ whole genome shotgun (WGS) entry which is preliminary data.</text>
</comment>
<dbReference type="InterPro" id="IPR001810">
    <property type="entry name" value="F-box_dom"/>
</dbReference>
<evidence type="ECO:0000313" key="2">
    <source>
        <dbReference type="EMBL" id="KAH7249242.1"/>
    </source>
</evidence>
<name>A0A9P9H2F0_FUSSL</name>
<gene>
    <name evidence="2" type="ORF">B0J15DRAFT_596174</name>
</gene>
<evidence type="ECO:0000313" key="3">
    <source>
        <dbReference type="Proteomes" id="UP000736672"/>
    </source>
</evidence>
<dbReference type="SUPFAM" id="SSF81383">
    <property type="entry name" value="F-box domain"/>
    <property type="match status" value="1"/>
</dbReference>
<dbReference type="AlphaFoldDB" id="A0A9P9H2F0"/>
<sequence length="801" mass="91826">MGDWDTFCFICGAATAEVHVGSKDQPEDGDDVYIENKYDEDVIGNEDMEWFQKASLLGFNPNARGATKYYVTGAGGYACYGDFDIGSDDGSEADSATEDFDFADLRTWGEFDDIKRVFPFHRQCYKLLARVLTGSENTREINRAVLFKVFGDSVSKGRRCYSNLDYGDAEKGHEQSWQAVPGYEYTVISPERRESLVGDIFEVIKHDKFAETPSSLHLGHKIRWDPFQQIPESLLRDILDHLDNESLLNLCRASWGIFDLTRYIQGFWESRIRNYMPYFEELGDTISTRHESLGSQDLRKILLWAEEASKPRVGISGFLMAVANRRRIWGVCEQIARRYHAGCPDPDSEPSCEMESIAVGNKMHFVGFNDKAVFDTLRSYWIRSWDEYDADRPWTLKTFWNSDWDMTGISVSFGDEEPRMFGKRGTEEGAWETSKEVAPETWLRGFVFHLRPANSLLKWEDAPWNNISVKGITIYFYGAFPVTYGDTGDSLMQRPLFAAEDMVIVGVEGQLAKQEKEDVTPWILRFGLLQAYPGDEEKPDPGYYPEVGDEEQMSWSSASLALLDEPSWESETLKFVYDGFDRVEDTAVEREHIPMRILMLGKRPNELATIRSISACINSKRIRERDDKKYFDNAVTNMRVSFTDGQQTRAMREVDDDGSSWPEENWDEFEIDGPGGEIIEEIGWIESYGRCPEHLHLRTNRNRTVLFAADTLVGENDSNTRIKLSGGTADNHMQVIKAEEGDVIVGIVMGFGYRESDWLSESDREEFGMRPWTYETFQKRSKFRLFSYFSFVGALTMAKDV</sequence>
<dbReference type="PROSITE" id="PS50181">
    <property type="entry name" value="FBOX"/>
    <property type="match status" value="1"/>
</dbReference>
<reference evidence="2" key="1">
    <citation type="journal article" date="2021" name="Nat. Commun.">
        <title>Genetic determinants of endophytism in the Arabidopsis root mycobiome.</title>
        <authorList>
            <person name="Mesny F."/>
            <person name="Miyauchi S."/>
            <person name="Thiergart T."/>
            <person name="Pickel B."/>
            <person name="Atanasova L."/>
            <person name="Karlsson M."/>
            <person name="Huettel B."/>
            <person name="Barry K.W."/>
            <person name="Haridas S."/>
            <person name="Chen C."/>
            <person name="Bauer D."/>
            <person name="Andreopoulos W."/>
            <person name="Pangilinan J."/>
            <person name="LaButti K."/>
            <person name="Riley R."/>
            <person name="Lipzen A."/>
            <person name="Clum A."/>
            <person name="Drula E."/>
            <person name="Henrissat B."/>
            <person name="Kohler A."/>
            <person name="Grigoriev I.V."/>
            <person name="Martin F.M."/>
            <person name="Hacquard S."/>
        </authorList>
    </citation>
    <scope>NUCLEOTIDE SEQUENCE</scope>
    <source>
        <strain evidence="2">FSSC 5 MPI-SDFR-AT-0091</strain>
    </source>
</reference>